<reference evidence="1" key="1">
    <citation type="submission" date="2018-06" db="EMBL/GenBank/DDBJ databases">
        <authorList>
            <person name="Zhirakovskaya E."/>
        </authorList>
    </citation>
    <scope>NUCLEOTIDE SEQUENCE</scope>
</reference>
<dbReference type="EMBL" id="UOEU01000588">
    <property type="protein sequence ID" value="VAW35501.1"/>
    <property type="molecule type" value="Genomic_DNA"/>
</dbReference>
<accession>A0A3B0UX54</accession>
<name>A0A3B0UX54_9ZZZZ</name>
<sequence length="223" mass="25019">MSSWQDRLGGNALYWLARFTSKRSRFQVIGLEHLQAAQALERPIIFAAWHGMTMMLVGFFANQYDLSRLVLLLPDDWRGEALVVFANKLGVTPFPINLKGDASMATARRLAQLVRQIKAGRDAYITPDGPDGPSYVIKSGLTYIAKKANATILPVGAYARRGYRAPRWDRYVMPYPFSKISVQIGEPMQVEKGEDLTAVNTTLAHQLHHVTLQAAANYYEQSF</sequence>
<organism evidence="1">
    <name type="scientific">hydrothermal vent metagenome</name>
    <dbReference type="NCBI Taxonomy" id="652676"/>
    <lineage>
        <taxon>unclassified sequences</taxon>
        <taxon>metagenomes</taxon>
        <taxon>ecological metagenomes</taxon>
    </lineage>
</organism>
<evidence type="ECO:0000313" key="1">
    <source>
        <dbReference type="EMBL" id="VAW35501.1"/>
    </source>
</evidence>
<proteinExistence type="predicted"/>
<evidence type="ECO:0008006" key="2">
    <source>
        <dbReference type="Google" id="ProtNLM"/>
    </source>
</evidence>
<gene>
    <name evidence="1" type="ORF">MNBD_CHLOROFLEXI01-2946</name>
</gene>
<protein>
    <recommendedName>
        <fullName evidence="2">DUF374 domain-containing protein</fullName>
    </recommendedName>
</protein>
<dbReference type="AlphaFoldDB" id="A0A3B0UX54"/>